<evidence type="ECO:0000313" key="8">
    <source>
        <dbReference type="EMBL" id="MBD5782406.1"/>
    </source>
</evidence>
<dbReference type="InterPro" id="IPR019874">
    <property type="entry name" value="RF_methyltr_PrmC"/>
</dbReference>
<dbReference type="PANTHER" id="PTHR18895">
    <property type="entry name" value="HEMK METHYLTRANSFERASE"/>
    <property type="match status" value="1"/>
</dbReference>
<reference evidence="8" key="1">
    <citation type="submission" date="2020-09" db="EMBL/GenBank/DDBJ databases">
        <title>Pelagicoccus enzymogenes sp. nov. with an EPS production, isolated from marine sediment.</title>
        <authorList>
            <person name="Feng X."/>
        </authorList>
    </citation>
    <scope>NUCLEOTIDE SEQUENCE</scope>
    <source>
        <strain evidence="8">NFK12</strain>
    </source>
</reference>
<comment type="caution">
    <text evidence="8">The sequence shown here is derived from an EMBL/GenBank/DDBJ whole genome shotgun (WGS) entry which is preliminary data.</text>
</comment>
<protein>
    <recommendedName>
        <fullName evidence="5">Release factor glutamine methyltransferase</fullName>
        <shortName evidence="5">RF MTase</shortName>
        <ecNumber evidence="5">2.1.1.297</ecNumber>
    </recommendedName>
    <alternativeName>
        <fullName evidence="5">N5-glutamine methyltransferase PrmC</fullName>
    </alternativeName>
    <alternativeName>
        <fullName evidence="5">Protein-(glutamine-N5) MTase PrmC</fullName>
    </alternativeName>
    <alternativeName>
        <fullName evidence="5">Protein-glutamine N-methyltransferase PrmC</fullName>
    </alternativeName>
</protein>
<dbReference type="PROSITE" id="PS00092">
    <property type="entry name" value="N6_MTASE"/>
    <property type="match status" value="1"/>
</dbReference>
<dbReference type="NCBIfam" id="TIGR00536">
    <property type="entry name" value="hemK_fam"/>
    <property type="match status" value="1"/>
</dbReference>
<dbReference type="EC" id="2.1.1.297" evidence="5"/>
<feature type="binding site" evidence="5">
    <location>
        <begin position="125"/>
        <end position="129"/>
    </location>
    <ligand>
        <name>S-adenosyl-L-methionine</name>
        <dbReference type="ChEBI" id="CHEBI:59789"/>
    </ligand>
</feature>
<dbReference type="EMBL" id="JACYFG010000061">
    <property type="protein sequence ID" value="MBD5782406.1"/>
    <property type="molecule type" value="Genomic_DNA"/>
</dbReference>
<accession>A0A927FEP0</accession>
<feature type="binding site" evidence="5">
    <location>
        <begin position="193"/>
        <end position="196"/>
    </location>
    <ligand>
        <name>substrate</name>
    </ligand>
</feature>
<dbReference type="Gene3D" id="3.40.50.150">
    <property type="entry name" value="Vaccinia Virus protein VP39"/>
    <property type="match status" value="1"/>
</dbReference>
<feature type="binding site" evidence="5">
    <location>
        <position position="177"/>
    </location>
    <ligand>
        <name>S-adenosyl-L-methionine</name>
        <dbReference type="ChEBI" id="CHEBI:59789"/>
    </ligand>
</feature>
<evidence type="ECO:0000259" key="6">
    <source>
        <dbReference type="Pfam" id="PF05175"/>
    </source>
</evidence>
<feature type="domain" description="Release factor glutamine methyltransferase N-terminal" evidence="7">
    <location>
        <begin position="10"/>
        <end position="79"/>
    </location>
</feature>
<comment type="similarity">
    <text evidence="5">Belongs to the protein N5-glutamine methyltransferase family. PrmC subfamily.</text>
</comment>
<dbReference type="InterPro" id="IPR029063">
    <property type="entry name" value="SAM-dependent_MTases_sf"/>
</dbReference>
<evidence type="ECO:0000256" key="5">
    <source>
        <dbReference type="HAMAP-Rule" id="MF_02126"/>
    </source>
</evidence>
<name>A0A927FEP0_9BACT</name>
<dbReference type="PANTHER" id="PTHR18895:SF74">
    <property type="entry name" value="MTRF1L RELEASE FACTOR GLUTAMINE METHYLTRANSFERASE"/>
    <property type="match status" value="1"/>
</dbReference>
<evidence type="ECO:0000256" key="3">
    <source>
        <dbReference type="ARBA" id="ARBA00022691"/>
    </source>
</evidence>
<dbReference type="Pfam" id="PF05175">
    <property type="entry name" value="MTS"/>
    <property type="match status" value="1"/>
</dbReference>
<dbReference type="GO" id="GO:0102559">
    <property type="term" value="F:peptide chain release factor N(5)-glutamine methyltransferase activity"/>
    <property type="evidence" value="ECO:0007669"/>
    <property type="project" value="UniProtKB-EC"/>
</dbReference>
<dbReference type="Proteomes" id="UP000622317">
    <property type="component" value="Unassembled WGS sequence"/>
</dbReference>
<dbReference type="InterPro" id="IPR050320">
    <property type="entry name" value="N5-glutamine_MTase"/>
</dbReference>
<gene>
    <name evidence="5 8" type="primary">prmC</name>
    <name evidence="8" type="ORF">IEN85_23100</name>
</gene>
<dbReference type="InterPro" id="IPR040758">
    <property type="entry name" value="PrmC_N"/>
</dbReference>
<evidence type="ECO:0000313" key="9">
    <source>
        <dbReference type="Proteomes" id="UP000622317"/>
    </source>
</evidence>
<dbReference type="RefSeq" id="WP_191619489.1">
    <property type="nucleotide sequence ID" value="NZ_JACYFG010000061.1"/>
</dbReference>
<evidence type="ECO:0000259" key="7">
    <source>
        <dbReference type="Pfam" id="PF17827"/>
    </source>
</evidence>
<feature type="domain" description="Methyltransferase small" evidence="6">
    <location>
        <begin position="117"/>
        <end position="201"/>
    </location>
</feature>
<keyword evidence="9" id="KW-1185">Reference proteome</keyword>
<organism evidence="8 9">
    <name type="scientific">Pelagicoccus enzymogenes</name>
    <dbReference type="NCBI Taxonomy" id="2773457"/>
    <lineage>
        <taxon>Bacteria</taxon>
        <taxon>Pseudomonadati</taxon>
        <taxon>Verrucomicrobiota</taxon>
        <taxon>Opitutia</taxon>
        <taxon>Puniceicoccales</taxon>
        <taxon>Pelagicoccaceae</taxon>
        <taxon>Pelagicoccus</taxon>
    </lineage>
</organism>
<dbReference type="CDD" id="cd02440">
    <property type="entry name" value="AdoMet_MTases"/>
    <property type="match status" value="1"/>
</dbReference>
<keyword evidence="1 5" id="KW-0489">Methyltransferase</keyword>
<dbReference type="AlphaFoldDB" id="A0A927FEP0"/>
<dbReference type="GO" id="GO:0003676">
    <property type="term" value="F:nucleic acid binding"/>
    <property type="evidence" value="ECO:0007669"/>
    <property type="project" value="InterPro"/>
</dbReference>
<sequence length="286" mass="31775">MPEMLTVLDVVQRSAAFLESKGVESARLNAEWLIASALGMDRMKLYLQFDRPLKESELADMRSKVARRAKREPLQYILGSTPFHELDLKVDRRALIPRPETEQLVELALGSFGENDVAYRIVDLGTGSGAIALALAFALPRAELFAVDASREALELAQENALGCGLQNRVTFILSDWFSDFDVEGEFDLIVSNPPYLTEEEMGSAEPEVKDYEPHSALFAEKKGLSDLEKIVQGSFERLRAGGVLWLETGVKHRQPLADLCQSLGYASVEGVDDWSGRPRFVKAVK</sequence>
<evidence type="ECO:0000256" key="1">
    <source>
        <dbReference type="ARBA" id="ARBA00022603"/>
    </source>
</evidence>
<dbReference type="HAMAP" id="MF_02126">
    <property type="entry name" value="RF_methyltr_PrmC"/>
    <property type="match status" value="1"/>
</dbReference>
<feature type="binding site" evidence="5">
    <location>
        <position position="193"/>
    </location>
    <ligand>
        <name>S-adenosyl-L-methionine</name>
        <dbReference type="ChEBI" id="CHEBI:59789"/>
    </ligand>
</feature>
<proteinExistence type="inferred from homology"/>
<dbReference type="InterPro" id="IPR002052">
    <property type="entry name" value="DNA_methylase_N6_adenine_CS"/>
</dbReference>
<comment type="catalytic activity">
    <reaction evidence="4 5">
        <text>L-glutaminyl-[peptide chain release factor] + S-adenosyl-L-methionine = N(5)-methyl-L-glutaminyl-[peptide chain release factor] + S-adenosyl-L-homocysteine + H(+)</text>
        <dbReference type="Rhea" id="RHEA:42896"/>
        <dbReference type="Rhea" id="RHEA-COMP:10271"/>
        <dbReference type="Rhea" id="RHEA-COMP:10272"/>
        <dbReference type="ChEBI" id="CHEBI:15378"/>
        <dbReference type="ChEBI" id="CHEBI:30011"/>
        <dbReference type="ChEBI" id="CHEBI:57856"/>
        <dbReference type="ChEBI" id="CHEBI:59789"/>
        <dbReference type="ChEBI" id="CHEBI:61891"/>
        <dbReference type="EC" id="2.1.1.297"/>
    </reaction>
</comment>
<dbReference type="Gene3D" id="1.10.8.10">
    <property type="entry name" value="DNA helicase RuvA subunit, C-terminal domain"/>
    <property type="match status" value="1"/>
</dbReference>
<keyword evidence="2 5" id="KW-0808">Transferase</keyword>
<dbReference type="GO" id="GO:0032259">
    <property type="term" value="P:methylation"/>
    <property type="evidence" value="ECO:0007669"/>
    <property type="project" value="UniProtKB-KW"/>
</dbReference>
<dbReference type="NCBIfam" id="TIGR03534">
    <property type="entry name" value="RF_mod_PrmC"/>
    <property type="match status" value="1"/>
</dbReference>
<feature type="binding site" evidence="5">
    <location>
        <position position="148"/>
    </location>
    <ligand>
        <name>S-adenosyl-L-methionine</name>
        <dbReference type="ChEBI" id="CHEBI:59789"/>
    </ligand>
</feature>
<dbReference type="Pfam" id="PF17827">
    <property type="entry name" value="PrmC_N"/>
    <property type="match status" value="1"/>
</dbReference>
<evidence type="ECO:0000256" key="4">
    <source>
        <dbReference type="ARBA" id="ARBA00048391"/>
    </source>
</evidence>
<dbReference type="SUPFAM" id="SSF53335">
    <property type="entry name" value="S-adenosyl-L-methionine-dependent methyltransferases"/>
    <property type="match status" value="1"/>
</dbReference>
<dbReference type="InterPro" id="IPR007848">
    <property type="entry name" value="Small_mtfrase_dom"/>
</dbReference>
<dbReference type="InterPro" id="IPR004556">
    <property type="entry name" value="HemK-like"/>
</dbReference>
<comment type="function">
    <text evidence="5">Methylates the class 1 translation termination release factors RF1/PrfA and RF2/PrfB on the glutamine residue of the universally conserved GGQ motif.</text>
</comment>
<keyword evidence="3 5" id="KW-0949">S-adenosyl-L-methionine</keyword>
<evidence type="ECO:0000256" key="2">
    <source>
        <dbReference type="ARBA" id="ARBA00022679"/>
    </source>
</evidence>